<reference evidence="1 2" key="1">
    <citation type="submission" date="2018-06" db="EMBL/GenBank/DDBJ databases">
        <authorList>
            <consortium name="Pathogen Informatics"/>
            <person name="Doyle S."/>
        </authorList>
    </citation>
    <scope>NUCLEOTIDE SEQUENCE [LARGE SCALE GENOMIC DNA]</scope>
    <source>
        <strain evidence="1 2">NCTC8009</strain>
    </source>
</reference>
<dbReference type="EMBL" id="UARW01000010">
    <property type="protein sequence ID" value="SQD04478.1"/>
    <property type="molecule type" value="Genomic_DNA"/>
</dbReference>
<gene>
    <name evidence="1" type="primary">Q_6</name>
    <name evidence="1" type="ORF">NCTC8009_04996</name>
</gene>
<protein>
    <submittedName>
        <fullName evidence="1">Portal capsid protein Q (GpQ)</fullName>
    </submittedName>
</protein>
<proteinExistence type="predicted"/>
<sequence length="115" mass="12913">MKPRWTGTVWQELPGKTSWHQSALYFKRNVLLGCYIPHPLLFPAGFLGADAGLVLCSVTHSLSFEAICSANRLNYGTPWRNTCDAEAILNHGGMCRMARMRFSFRPGKVCHLIES</sequence>
<accession>A0A2X3JJD2</accession>
<dbReference type="Proteomes" id="UP000250991">
    <property type="component" value="Unassembled WGS sequence"/>
</dbReference>
<dbReference type="AlphaFoldDB" id="A0A2X3JJD2"/>
<evidence type="ECO:0000313" key="2">
    <source>
        <dbReference type="Proteomes" id="UP000250991"/>
    </source>
</evidence>
<organism evidence="1 2">
    <name type="scientific">Escherichia coli</name>
    <dbReference type="NCBI Taxonomy" id="562"/>
    <lineage>
        <taxon>Bacteria</taxon>
        <taxon>Pseudomonadati</taxon>
        <taxon>Pseudomonadota</taxon>
        <taxon>Gammaproteobacteria</taxon>
        <taxon>Enterobacterales</taxon>
        <taxon>Enterobacteriaceae</taxon>
        <taxon>Escherichia</taxon>
    </lineage>
</organism>
<evidence type="ECO:0000313" key="1">
    <source>
        <dbReference type="EMBL" id="SQD04478.1"/>
    </source>
</evidence>
<name>A0A2X3JJD2_ECOLX</name>